<dbReference type="RefSeq" id="WP_092746624.1">
    <property type="nucleotide sequence ID" value="NZ_FMYL01000001.1"/>
</dbReference>
<dbReference type="AlphaFoldDB" id="A0A1G6GLF8"/>
<comment type="similarity">
    <text evidence="1">Belongs to the LysR transcriptional regulatory family.</text>
</comment>
<dbReference type="PROSITE" id="PS50931">
    <property type="entry name" value="HTH_LYSR"/>
    <property type="match status" value="1"/>
</dbReference>
<dbReference type="NCBIfam" id="NF002964">
    <property type="entry name" value="PRK03635.1"/>
    <property type="match status" value="1"/>
</dbReference>
<dbReference type="InterPro" id="IPR005119">
    <property type="entry name" value="LysR_subst-bd"/>
</dbReference>
<dbReference type="GO" id="GO:0003700">
    <property type="term" value="F:DNA-binding transcription factor activity"/>
    <property type="evidence" value="ECO:0007669"/>
    <property type="project" value="InterPro"/>
</dbReference>
<dbReference type="InterPro" id="IPR050176">
    <property type="entry name" value="LTTR"/>
</dbReference>
<dbReference type="Proteomes" id="UP000242501">
    <property type="component" value="Unassembled WGS sequence"/>
</dbReference>
<dbReference type="InterPro" id="IPR036388">
    <property type="entry name" value="WH-like_DNA-bd_sf"/>
</dbReference>
<name>A0A1G6GLF8_9GAMM</name>
<feature type="domain" description="HTH lysR-type" evidence="5">
    <location>
        <begin position="2"/>
        <end position="58"/>
    </location>
</feature>
<dbReference type="InterPro" id="IPR036390">
    <property type="entry name" value="WH_DNA-bd_sf"/>
</dbReference>
<evidence type="ECO:0000256" key="3">
    <source>
        <dbReference type="ARBA" id="ARBA00023125"/>
    </source>
</evidence>
<accession>A0A1G6GLF8</accession>
<keyword evidence="3" id="KW-0238">DNA-binding</keyword>
<organism evidence="6 7">
    <name type="scientific">Acinetobacter boissieri</name>
    <dbReference type="NCBI Taxonomy" id="1219383"/>
    <lineage>
        <taxon>Bacteria</taxon>
        <taxon>Pseudomonadati</taxon>
        <taxon>Pseudomonadota</taxon>
        <taxon>Gammaproteobacteria</taxon>
        <taxon>Moraxellales</taxon>
        <taxon>Moraxellaceae</taxon>
        <taxon>Acinetobacter</taxon>
    </lineage>
</organism>
<dbReference type="InterPro" id="IPR000847">
    <property type="entry name" value="LysR_HTH_N"/>
</dbReference>
<evidence type="ECO:0000256" key="1">
    <source>
        <dbReference type="ARBA" id="ARBA00009437"/>
    </source>
</evidence>
<dbReference type="InterPro" id="IPR017685">
    <property type="entry name" value="ArgP"/>
</dbReference>
<dbReference type="SUPFAM" id="SSF53850">
    <property type="entry name" value="Periplasmic binding protein-like II"/>
    <property type="match status" value="1"/>
</dbReference>
<dbReference type="OrthoDB" id="3252676at2"/>
<dbReference type="SUPFAM" id="SSF46785">
    <property type="entry name" value="Winged helix' DNA-binding domain"/>
    <property type="match status" value="1"/>
</dbReference>
<dbReference type="Gene3D" id="3.40.190.290">
    <property type="match status" value="1"/>
</dbReference>
<dbReference type="GO" id="GO:0003677">
    <property type="term" value="F:DNA binding"/>
    <property type="evidence" value="ECO:0007669"/>
    <property type="project" value="UniProtKB-KW"/>
</dbReference>
<dbReference type="EMBL" id="FMYL01000001">
    <property type="protein sequence ID" value="SDB82790.1"/>
    <property type="molecule type" value="Genomic_DNA"/>
</dbReference>
<dbReference type="NCBIfam" id="TIGR03298">
    <property type="entry name" value="argP"/>
    <property type="match status" value="1"/>
</dbReference>
<proteinExistence type="inferred from homology"/>
<keyword evidence="2" id="KW-0805">Transcription regulation</keyword>
<keyword evidence="7" id="KW-1185">Reference proteome</keyword>
<evidence type="ECO:0000313" key="7">
    <source>
        <dbReference type="Proteomes" id="UP000242501"/>
    </source>
</evidence>
<dbReference type="Pfam" id="PF03466">
    <property type="entry name" value="LysR_substrate"/>
    <property type="match status" value="1"/>
</dbReference>
<protein>
    <submittedName>
        <fullName evidence="6">LysR family transcriptional regulator, chromosome initiation inhibitor</fullName>
    </submittedName>
</protein>
<dbReference type="PANTHER" id="PTHR30579:SF2">
    <property type="entry name" value="HTH-TYPE TRANSCRIPTIONAL REGULATOR ARGP"/>
    <property type="match status" value="1"/>
</dbReference>
<dbReference type="Pfam" id="PF00126">
    <property type="entry name" value="HTH_1"/>
    <property type="match status" value="1"/>
</dbReference>
<sequence length="294" mass="33441">MLDHKQCQAFLAVIETGSFEHAALQLNVTASAVTLRVKALEQSLGHILIIRERPCRPTQTGQDLLQYLNKVTLLEQDLFHQLTGKHQDSAFYQAHIAMNADSLATWFLPALKDTILKEKIILKMYLDDQDHTHHLLTSGQVNACISSIAHAQQGCNAVYLGKIRYHMVACPSFIQQWFPKGITRQALRQAPAVIFNRKDEMHVKILLQHFGLAKAVYPYHLIPSSESFLHAIEMGFGYGMLPDLQIQGTNLVTLSTALSTDIELYWHHWQQQSEQIKKLTDKVQEHARICLQQN</sequence>
<evidence type="ECO:0000256" key="4">
    <source>
        <dbReference type="ARBA" id="ARBA00023163"/>
    </source>
</evidence>
<keyword evidence="4" id="KW-0804">Transcription</keyword>
<gene>
    <name evidence="6" type="ORF">SAMN05421733_101374</name>
</gene>
<evidence type="ECO:0000313" key="6">
    <source>
        <dbReference type="EMBL" id="SDB82790.1"/>
    </source>
</evidence>
<evidence type="ECO:0000259" key="5">
    <source>
        <dbReference type="PROSITE" id="PS50931"/>
    </source>
</evidence>
<dbReference type="Gene3D" id="1.10.10.10">
    <property type="entry name" value="Winged helix-like DNA-binding domain superfamily/Winged helix DNA-binding domain"/>
    <property type="match status" value="1"/>
</dbReference>
<evidence type="ECO:0000256" key="2">
    <source>
        <dbReference type="ARBA" id="ARBA00023015"/>
    </source>
</evidence>
<dbReference type="PANTHER" id="PTHR30579">
    <property type="entry name" value="TRANSCRIPTIONAL REGULATOR"/>
    <property type="match status" value="1"/>
</dbReference>
<reference evidence="7" key="1">
    <citation type="submission" date="2016-09" db="EMBL/GenBank/DDBJ databases">
        <authorList>
            <person name="Varghese N."/>
            <person name="Submissions S."/>
        </authorList>
    </citation>
    <scope>NUCLEOTIDE SEQUENCE [LARGE SCALE GENOMIC DNA]</scope>
    <source>
        <strain evidence="7">ANC 4422</strain>
    </source>
</reference>
<dbReference type="NCBIfam" id="NF009888">
    <property type="entry name" value="PRK13348.1"/>
    <property type="match status" value="1"/>
</dbReference>